<evidence type="ECO:0000313" key="1">
    <source>
        <dbReference type="EMBL" id="KAI0068367.1"/>
    </source>
</evidence>
<dbReference type="EMBL" id="MU277188">
    <property type="protein sequence ID" value="KAI0068367.1"/>
    <property type="molecule type" value="Genomic_DNA"/>
</dbReference>
<proteinExistence type="predicted"/>
<keyword evidence="2" id="KW-1185">Reference proteome</keyword>
<evidence type="ECO:0000313" key="2">
    <source>
        <dbReference type="Proteomes" id="UP000814140"/>
    </source>
</evidence>
<reference evidence="1" key="1">
    <citation type="submission" date="2021-03" db="EMBL/GenBank/DDBJ databases">
        <authorList>
            <consortium name="DOE Joint Genome Institute"/>
            <person name="Ahrendt S."/>
            <person name="Looney B.P."/>
            <person name="Miyauchi S."/>
            <person name="Morin E."/>
            <person name="Drula E."/>
            <person name="Courty P.E."/>
            <person name="Chicoki N."/>
            <person name="Fauchery L."/>
            <person name="Kohler A."/>
            <person name="Kuo A."/>
            <person name="Labutti K."/>
            <person name="Pangilinan J."/>
            <person name="Lipzen A."/>
            <person name="Riley R."/>
            <person name="Andreopoulos W."/>
            <person name="He G."/>
            <person name="Johnson J."/>
            <person name="Barry K.W."/>
            <person name="Grigoriev I.V."/>
            <person name="Nagy L."/>
            <person name="Hibbett D."/>
            <person name="Henrissat B."/>
            <person name="Matheny P.B."/>
            <person name="Labbe J."/>
            <person name="Martin F."/>
        </authorList>
    </citation>
    <scope>NUCLEOTIDE SEQUENCE</scope>
    <source>
        <strain evidence="1">HHB10654</strain>
    </source>
</reference>
<dbReference type="Proteomes" id="UP000814140">
    <property type="component" value="Unassembled WGS sequence"/>
</dbReference>
<protein>
    <submittedName>
        <fullName evidence="1">Uncharacterized protein</fullName>
    </submittedName>
</protein>
<organism evidence="1 2">
    <name type="scientific">Artomyces pyxidatus</name>
    <dbReference type="NCBI Taxonomy" id="48021"/>
    <lineage>
        <taxon>Eukaryota</taxon>
        <taxon>Fungi</taxon>
        <taxon>Dikarya</taxon>
        <taxon>Basidiomycota</taxon>
        <taxon>Agaricomycotina</taxon>
        <taxon>Agaricomycetes</taxon>
        <taxon>Russulales</taxon>
        <taxon>Auriscalpiaceae</taxon>
        <taxon>Artomyces</taxon>
    </lineage>
</organism>
<gene>
    <name evidence="1" type="ORF">BV25DRAFT_1818773</name>
</gene>
<name>A0ACB8TIW8_9AGAM</name>
<reference evidence="1" key="2">
    <citation type="journal article" date="2022" name="New Phytol.">
        <title>Evolutionary transition to the ectomycorrhizal habit in the genomes of a hyperdiverse lineage of mushroom-forming fungi.</title>
        <authorList>
            <person name="Looney B."/>
            <person name="Miyauchi S."/>
            <person name="Morin E."/>
            <person name="Drula E."/>
            <person name="Courty P.E."/>
            <person name="Kohler A."/>
            <person name="Kuo A."/>
            <person name="LaButti K."/>
            <person name="Pangilinan J."/>
            <person name="Lipzen A."/>
            <person name="Riley R."/>
            <person name="Andreopoulos W."/>
            <person name="He G."/>
            <person name="Johnson J."/>
            <person name="Nolan M."/>
            <person name="Tritt A."/>
            <person name="Barry K.W."/>
            <person name="Grigoriev I.V."/>
            <person name="Nagy L.G."/>
            <person name="Hibbett D."/>
            <person name="Henrissat B."/>
            <person name="Matheny P.B."/>
            <person name="Labbe J."/>
            <person name="Martin F.M."/>
        </authorList>
    </citation>
    <scope>NUCLEOTIDE SEQUENCE</scope>
    <source>
        <strain evidence="1">HHB10654</strain>
    </source>
</reference>
<comment type="caution">
    <text evidence="1">The sequence shown here is derived from an EMBL/GenBank/DDBJ whole genome shotgun (WGS) entry which is preliminary data.</text>
</comment>
<accession>A0ACB8TIW8</accession>
<sequence>MFFLLVVYEIKCILDAVLDATENLTDAILNALQPTLEPLIAEYGVAACSSGIAVVGICL</sequence>